<dbReference type="EMBL" id="LR796852">
    <property type="protein sequence ID" value="CAB4170020.1"/>
    <property type="molecule type" value="Genomic_DNA"/>
</dbReference>
<organism evidence="1">
    <name type="scientific">uncultured Caudovirales phage</name>
    <dbReference type="NCBI Taxonomy" id="2100421"/>
    <lineage>
        <taxon>Viruses</taxon>
        <taxon>Duplodnaviria</taxon>
        <taxon>Heunggongvirae</taxon>
        <taxon>Uroviricota</taxon>
        <taxon>Caudoviricetes</taxon>
        <taxon>Peduoviridae</taxon>
        <taxon>Maltschvirus</taxon>
        <taxon>Maltschvirus maltsch</taxon>
    </lineage>
</organism>
<sequence length="650" mass="71439">MSGKDRRLYLTSNVLTQTVLDWCHDNLECKLEVVAEIETPTGTIYASDRNKYVGNRFYEALLVFPVINRTVGDWLTPEISFSTLTIELSNADGRFNDIMPSGINYGSWIGKGIIVKLGLAEVESSYKTIYSGTITEVGGVKRSVKSITLISRDRYDKLSAAFPTDAITRSLYPKVQDDVAGKLKPVIYGDFTTALAPNPAILPSFVINGRDPFVTFKEVDLDITIAPSLFESANHAFDEGDPVQLKTGGTLPTGVVVATTYYIKNATTNTFQLSAAPFGAAIVLSGTQSGSHTIVADPTSAREAVQLLTSANDLVSFDASNVWMRRSDFYYRVSLADVTTIGAGNRTFHVEQNTLNLWFNGAAYLYESGDIFFVRVKGKNLAGYDDNLVSQAKDILKNYGGLVDGDFDGNWATYRDKSSPAQSNIAGIKSRVWIAEPQQAITYALSMLEQVRLEAFISRDQLLKINSLHFEDFQAAPAFDVKNWDVVKDSFTPQVDEINNFNRAQGSYDLHPDTNENSTNTPIFKNEASIAQVGKAISKKIIFPNLYIETDVTNNLQEIIRLSSAMFETIALTLTWRAMLLDVGDFILVNVVIGSAVFENVPVMIRTIGADSRGLTIPIKAWSFSLCPFPGYVPAYSGTVGGYAATIIQE</sequence>
<reference evidence="1" key="1">
    <citation type="submission" date="2020-05" db="EMBL/GenBank/DDBJ databases">
        <authorList>
            <person name="Chiriac C."/>
            <person name="Salcher M."/>
            <person name="Ghai R."/>
            <person name="Kavagutti S V."/>
        </authorList>
    </citation>
    <scope>NUCLEOTIDE SEQUENCE</scope>
</reference>
<protein>
    <submittedName>
        <fullName evidence="1">Uncharacterized protein</fullName>
    </submittedName>
</protein>
<gene>
    <name evidence="1" type="ORF">UFOVP901_28</name>
</gene>
<name>A0A6J5PDN7_9CAUD</name>
<evidence type="ECO:0000313" key="1">
    <source>
        <dbReference type="EMBL" id="CAB4170020.1"/>
    </source>
</evidence>
<proteinExistence type="predicted"/>
<accession>A0A6J5PDN7</accession>